<gene>
    <name evidence="1" type="ORF">C1SCF055_LOCUS25023</name>
</gene>
<reference evidence="2" key="2">
    <citation type="submission" date="2024-04" db="EMBL/GenBank/DDBJ databases">
        <authorList>
            <person name="Chen Y."/>
            <person name="Shah S."/>
            <person name="Dougan E. K."/>
            <person name="Thang M."/>
            <person name="Chan C."/>
        </authorList>
    </citation>
    <scope>NUCLEOTIDE SEQUENCE [LARGE SCALE GENOMIC DNA]</scope>
</reference>
<reference evidence="1" key="1">
    <citation type="submission" date="2022-10" db="EMBL/GenBank/DDBJ databases">
        <authorList>
            <person name="Chen Y."/>
            <person name="Dougan E. K."/>
            <person name="Chan C."/>
            <person name="Rhodes N."/>
            <person name="Thang M."/>
        </authorList>
    </citation>
    <scope>NUCLEOTIDE SEQUENCE</scope>
</reference>
<keyword evidence="3" id="KW-1185">Reference proteome</keyword>
<comment type="caution">
    <text evidence="1">The sequence shown here is derived from an EMBL/GenBank/DDBJ whole genome shotgun (WGS) entry which is preliminary data.</text>
</comment>
<dbReference type="Proteomes" id="UP001152797">
    <property type="component" value="Unassembled WGS sequence"/>
</dbReference>
<organism evidence="1">
    <name type="scientific">Cladocopium goreaui</name>
    <dbReference type="NCBI Taxonomy" id="2562237"/>
    <lineage>
        <taxon>Eukaryota</taxon>
        <taxon>Sar</taxon>
        <taxon>Alveolata</taxon>
        <taxon>Dinophyceae</taxon>
        <taxon>Suessiales</taxon>
        <taxon>Symbiodiniaceae</taxon>
        <taxon>Cladocopium</taxon>
    </lineage>
</organism>
<evidence type="ECO:0000313" key="2">
    <source>
        <dbReference type="EMBL" id="CAL1152126.1"/>
    </source>
</evidence>
<evidence type="ECO:0000313" key="1">
    <source>
        <dbReference type="EMBL" id="CAI3998751.1"/>
    </source>
</evidence>
<proteinExistence type="predicted"/>
<evidence type="ECO:0000313" key="3">
    <source>
        <dbReference type="Proteomes" id="UP001152797"/>
    </source>
</evidence>
<dbReference type="EMBL" id="CAMXCT030002535">
    <property type="protein sequence ID" value="CAL4786063.1"/>
    <property type="molecule type" value="Genomic_DNA"/>
</dbReference>
<accession>A0A9P1G412</accession>
<dbReference type="AlphaFoldDB" id="A0A9P1G412"/>
<dbReference type="EMBL" id="CAMXCT010002535">
    <property type="protein sequence ID" value="CAI3998751.1"/>
    <property type="molecule type" value="Genomic_DNA"/>
</dbReference>
<name>A0A9P1G412_9DINO</name>
<dbReference type="EMBL" id="CAMXCT020002535">
    <property type="protein sequence ID" value="CAL1152126.1"/>
    <property type="molecule type" value="Genomic_DNA"/>
</dbReference>
<sequence length="1168" mass="128777">MVGELQRDVAACVELVYSMRHGVQQKVEPDDFGGAASINSNPNLPAPLDESGKFAFPLCDGGTFMQIAQRAMKTDWTQAESANLCHAAGFLEADDITLLKSQFMTVTEWPPEPGSIFNTSIFAWSYEDASFWRGKSVSCAEVVSYAKSMALTRFREGEMVAARFDSWPPENMKLAADGSIFGLLQFGDGSQKLLAAIITWICLLLTWKAHGHDAVKQPLVQSMIKSFLAIPTTVRSSDTMATPLDAMLQRIAQQNVAARVQPISTFQWASILYKFLGTSGGDAETFDDMLSKYNSHPIVLAHDRGESGAGSIALDGKKKFGVRNWIERCCPEAYQVVLSSLQDLPYLLGPFGETFAYTNMCFLTSKASLEANPDPNAVDGPLEGEGSVEVDWSLTMTPTAQTMFFQKVRAMFSRATVGIQPSQKKRYRLSQEDLIVQRNLAVLKAKLPGELGAELDSRFTSGTNLDADFLPFLQSRPQRIAVSMLPSYKVQAQRDAEEKQSLIHCEVQAQKEAVTTAQFKFFETALKQDQALISKVQTVPTTLKAKMHTKLVQQRQSQADAAQRAATGYQDSFLRVTSVAKSDLVMAEVTKMKSQASNAKIPPDEVALLGWCDFNAPWARTKENCLTLCKSIAAISESSPKLAATVVLLPDNPRDSNPRGLYDEERQLFDELYSLNQACEARFMECFGRESKRAEAKSNSRRWGAGRVITSSSMLSEKNWLDSELCVSGRPVGPNEMQEGAPIALLPKTAALLIPENSSPDAVRISDRLRPSAEQVSAQKGCKRLEMLLESVLRYTKFKAVPIINLTGYVEDLAVAVATLRTKSAPPAPDSGLAMPFDRLYYLSVHTLDNKEGVQYAKSRVTRELLDMWVDKKFSFACLSFNDSEPTLSDTEKSAIDAFKYYENPQSMDLQVLTQVGNEFRIHPDQQRQWTQLGGEYGAKFEELQKDHTDKFQNMLKNVLQSGSITVTVEEAAAAVAQGADGGGEDGSQSETMKSFETVMALEAADGPFLARCVSEVAGIEIIKGKSGQIYLLSDKDRIIAKNTLIGGFGTGKLPIQIDMQSLNADMTSFDIMSLYKYLTTVERQKRVTTHSVSYTEITRLSSSSGQDSFKVEPKNAHFYQTIPDSVLLRSFDRVHAVTKVQKPYCFAKRAISLEASKPCAMGSTGGQ</sequence>
<protein>
    <submittedName>
        <fullName evidence="1">Uncharacterized protein</fullName>
    </submittedName>
</protein>